<dbReference type="Gene3D" id="3.90.1200.10">
    <property type="match status" value="1"/>
</dbReference>
<evidence type="ECO:0000259" key="1">
    <source>
        <dbReference type="Pfam" id="PF01636"/>
    </source>
</evidence>
<dbReference type="AlphaFoldDB" id="A0A1I1YBJ9"/>
<dbReference type="Gene3D" id="3.30.200.20">
    <property type="entry name" value="Phosphorylase Kinase, domain 1"/>
    <property type="match status" value="1"/>
</dbReference>
<protein>
    <recommendedName>
        <fullName evidence="1">Aminoglycoside phosphotransferase domain-containing protein</fullName>
    </recommendedName>
</protein>
<gene>
    <name evidence="2" type="ORF">SAMN04488523_105200</name>
</gene>
<dbReference type="OrthoDB" id="9809275at2"/>
<dbReference type="EMBL" id="FOMW01000005">
    <property type="protein sequence ID" value="SFE16799.1"/>
    <property type="molecule type" value="Genomic_DNA"/>
</dbReference>
<sequence length="334" mass="36586">MTDRAALAQAFLATTGWIDAQRTVIAGDASNRRYDRLTRPDGSTVILMDAPPEKGEDVRPFVRIAEYLVAIGLSAPRLFEMDVENGFLLIEDLGDALFARLMAQASDQQMPLYCAATDALVHLHRADPIALPACDATWLTEMSGIAFDWYAPSPEAAEQFGEVFAPLAAEVAAAPAVPILRDFHAENLLWLPQRHGVAQVGLLDFQDALLGHPAYDLVSILQDARRDVPADIQTAVVSYYLAQSGADPAAFTRAYAILGAQRNLRILGIFARLGIRDGKPHYIDMIPRVWGYVLQNLNHPDLGGLAAFIHTHLPPPTPENLEHLRRQCITTPAP</sequence>
<keyword evidence="3" id="KW-1185">Reference proteome</keyword>
<dbReference type="RefSeq" id="WP_093923452.1">
    <property type="nucleotide sequence ID" value="NZ_FOMW01000005.1"/>
</dbReference>
<evidence type="ECO:0000313" key="2">
    <source>
        <dbReference type="EMBL" id="SFE16799.1"/>
    </source>
</evidence>
<dbReference type="SUPFAM" id="SSF56112">
    <property type="entry name" value="Protein kinase-like (PK-like)"/>
    <property type="match status" value="1"/>
</dbReference>
<evidence type="ECO:0000313" key="3">
    <source>
        <dbReference type="Proteomes" id="UP000198977"/>
    </source>
</evidence>
<dbReference type="STRING" id="74348.SAMN04488523_105200"/>
<proteinExistence type="predicted"/>
<dbReference type="Proteomes" id="UP000198977">
    <property type="component" value="Unassembled WGS sequence"/>
</dbReference>
<dbReference type="InterPro" id="IPR002575">
    <property type="entry name" value="Aminoglycoside_PTrfase"/>
</dbReference>
<name>A0A1I1YBJ9_9RHOB</name>
<dbReference type="InterPro" id="IPR011009">
    <property type="entry name" value="Kinase-like_dom_sf"/>
</dbReference>
<accession>A0A1I1YBJ9</accession>
<organism evidence="2 3">
    <name type="scientific">Sulfitobacter brevis</name>
    <dbReference type="NCBI Taxonomy" id="74348"/>
    <lineage>
        <taxon>Bacteria</taxon>
        <taxon>Pseudomonadati</taxon>
        <taxon>Pseudomonadota</taxon>
        <taxon>Alphaproteobacteria</taxon>
        <taxon>Rhodobacterales</taxon>
        <taxon>Roseobacteraceae</taxon>
        <taxon>Sulfitobacter</taxon>
    </lineage>
</organism>
<dbReference type="Pfam" id="PF01636">
    <property type="entry name" value="APH"/>
    <property type="match status" value="1"/>
</dbReference>
<reference evidence="3" key="1">
    <citation type="submission" date="2016-10" db="EMBL/GenBank/DDBJ databases">
        <authorList>
            <person name="Varghese N."/>
            <person name="Submissions S."/>
        </authorList>
    </citation>
    <scope>NUCLEOTIDE SEQUENCE [LARGE SCALE GENOMIC DNA]</scope>
    <source>
        <strain evidence="3">DSM 11443</strain>
    </source>
</reference>
<feature type="domain" description="Aminoglycoside phosphotransferase" evidence="1">
    <location>
        <begin position="23"/>
        <end position="249"/>
    </location>
</feature>